<reference evidence="1" key="1">
    <citation type="submission" date="2018-06" db="EMBL/GenBank/DDBJ databases">
        <authorList>
            <person name="Zhirakovskaya E."/>
        </authorList>
    </citation>
    <scope>NUCLEOTIDE SEQUENCE</scope>
</reference>
<organism evidence="1">
    <name type="scientific">hydrothermal vent metagenome</name>
    <dbReference type="NCBI Taxonomy" id="652676"/>
    <lineage>
        <taxon>unclassified sequences</taxon>
        <taxon>metagenomes</taxon>
        <taxon>ecological metagenomes</taxon>
    </lineage>
</organism>
<dbReference type="AlphaFoldDB" id="A0A3B1C1T1"/>
<gene>
    <name evidence="1" type="ORF">MNBD_NITROSPINAE01-1216</name>
</gene>
<dbReference type="EMBL" id="UOGC01000160">
    <property type="protein sequence ID" value="VAX24149.1"/>
    <property type="molecule type" value="Genomic_DNA"/>
</dbReference>
<proteinExistence type="predicted"/>
<accession>A0A3B1C1T1</accession>
<evidence type="ECO:0000313" key="1">
    <source>
        <dbReference type="EMBL" id="VAX24149.1"/>
    </source>
</evidence>
<name>A0A3B1C1T1_9ZZZZ</name>
<sequence length="158" mass="16796">MIKRYLLLYGFLLLIPYPAFAHGSAIVVASPADVALACGGETLVALDGGAKKGSIRWMKATGANGSTSAIVGLERVKTTHGYFVQATCIAPASGSITSVTLMRAMPDEAPVLRDTAKKAEWWRKAPEQKNAGNPLVSAFYRSVLSVEKAYGKLPANLR</sequence>
<protein>
    <submittedName>
        <fullName evidence="1">Uncharacterized protein</fullName>
    </submittedName>
</protein>